<comment type="caution">
    <text evidence="2">The sequence shown here is derived from an EMBL/GenBank/DDBJ whole genome shotgun (WGS) entry which is preliminary data.</text>
</comment>
<dbReference type="PANTHER" id="PTHR37694:SF1">
    <property type="entry name" value="SLR8022 PROTEIN"/>
    <property type="match status" value="1"/>
</dbReference>
<dbReference type="InterPro" id="IPR011051">
    <property type="entry name" value="RmlC_Cupin_sf"/>
</dbReference>
<dbReference type="InterPro" id="IPR014710">
    <property type="entry name" value="RmlC-like_jellyroll"/>
</dbReference>
<dbReference type="EMBL" id="VFRA01000001">
    <property type="protein sequence ID" value="TQO19543.1"/>
    <property type="molecule type" value="Genomic_DNA"/>
</dbReference>
<evidence type="ECO:0000259" key="1">
    <source>
        <dbReference type="Pfam" id="PF07883"/>
    </source>
</evidence>
<dbReference type="Proteomes" id="UP000316560">
    <property type="component" value="Unassembled WGS sequence"/>
</dbReference>
<accession>A0A8H2K4C9</accession>
<dbReference type="RefSeq" id="WP_021808661.1">
    <property type="nucleotide sequence ID" value="NZ_VFRA01000001.1"/>
</dbReference>
<organism evidence="2 3">
    <name type="scientific">Rhodoglobus vestalii</name>
    <dbReference type="NCBI Taxonomy" id="193384"/>
    <lineage>
        <taxon>Bacteria</taxon>
        <taxon>Bacillati</taxon>
        <taxon>Actinomycetota</taxon>
        <taxon>Actinomycetes</taxon>
        <taxon>Micrococcales</taxon>
        <taxon>Microbacteriaceae</taxon>
        <taxon>Rhodoglobus</taxon>
    </lineage>
</organism>
<dbReference type="InterPro" id="IPR013096">
    <property type="entry name" value="Cupin_2"/>
</dbReference>
<dbReference type="AlphaFoldDB" id="A0A8H2K4C9"/>
<dbReference type="Gene3D" id="2.60.120.10">
    <property type="entry name" value="Jelly Rolls"/>
    <property type="match status" value="1"/>
</dbReference>
<evidence type="ECO:0000313" key="2">
    <source>
        <dbReference type="EMBL" id="TQO19543.1"/>
    </source>
</evidence>
<sequence>MTKISIEALALHQLHAAAEAGGGRASETVYGGHEKSLRQTVIGMLKGTSLGEHDNHDDATVYVLQGRIRLQIGKDSWNARPGSLLIVPHGRHSFEALEDSAILMSVAKRPYPPGQLLP</sequence>
<reference evidence="2 3" key="1">
    <citation type="submission" date="2019-06" db="EMBL/GenBank/DDBJ databases">
        <title>Sequencing the genomes of 1000 actinobacteria strains.</title>
        <authorList>
            <person name="Klenk H.-P."/>
        </authorList>
    </citation>
    <scope>NUCLEOTIDE SEQUENCE [LARGE SCALE GENOMIC DNA]</scope>
    <source>
        <strain evidence="2 3">DSM 21947</strain>
    </source>
</reference>
<dbReference type="SUPFAM" id="SSF51182">
    <property type="entry name" value="RmlC-like cupins"/>
    <property type="match status" value="1"/>
</dbReference>
<gene>
    <name evidence="2" type="ORF">FB472_1105</name>
</gene>
<dbReference type="CDD" id="cd02230">
    <property type="entry name" value="cupin_HP0902-like"/>
    <property type="match status" value="1"/>
</dbReference>
<proteinExistence type="predicted"/>
<protein>
    <submittedName>
        <fullName evidence="2">Cupin domain</fullName>
    </submittedName>
</protein>
<name>A0A8H2K4C9_9MICO</name>
<evidence type="ECO:0000313" key="3">
    <source>
        <dbReference type="Proteomes" id="UP000316560"/>
    </source>
</evidence>
<dbReference type="OrthoDB" id="5190473at2"/>
<dbReference type="PANTHER" id="PTHR37694">
    <property type="entry name" value="SLR8022 PROTEIN"/>
    <property type="match status" value="1"/>
</dbReference>
<keyword evidence="3" id="KW-1185">Reference proteome</keyword>
<feature type="domain" description="Cupin type-2" evidence="1">
    <location>
        <begin position="44"/>
        <end position="99"/>
    </location>
</feature>
<dbReference type="Pfam" id="PF07883">
    <property type="entry name" value="Cupin_2"/>
    <property type="match status" value="1"/>
</dbReference>